<dbReference type="PANTHER" id="PTHR42709:SF6">
    <property type="entry name" value="UNDECAPRENYL PHOSPHATE TRANSPORTER A"/>
    <property type="match status" value="1"/>
</dbReference>
<keyword evidence="11" id="KW-1185">Reference proteome</keyword>
<evidence type="ECO:0000256" key="3">
    <source>
        <dbReference type="ARBA" id="ARBA00022475"/>
    </source>
</evidence>
<evidence type="ECO:0000313" key="10">
    <source>
        <dbReference type="EMBL" id="SDB83215.1"/>
    </source>
</evidence>
<evidence type="ECO:0000256" key="6">
    <source>
        <dbReference type="ARBA" id="ARBA00023136"/>
    </source>
</evidence>
<evidence type="ECO:0000256" key="4">
    <source>
        <dbReference type="ARBA" id="ARBA00022692"/>
    </source>
</evidence>
<feature type="transmembrane region" description="Helical" evidence="8">
    <location>
        <begin position="55"/>
        <end position="75"/>
    </location>
</feature>
<dbReference type="Pfam" id="PF09335">
    <property type="entry name" value="VTT_dom"/>
    <property type="match status" value="1"/>
</dbReference>
<evidence type="ECO:0000259" key="9">
    <source>
        <dbReference type="Pfam" id="PF09335"/>
    </source>
</evidence>
<dbReference type="GO" id="GO:0005886">
    <property type="term" value="C:plasma membrane"/>
    <property type="evidence" value="ECO:0007669"/>
    <property type="project" value="UniProtKB-SubCell"/>
</dbReference>
<dbReference type="Proteomes" id="UP000199086">
    <property type="component" value="Unassembled WGS sequence"/>
</dbReference>
<dbReference type="InterPro" id="IPR032816">
    <property type="entry name" value="VTT_dom"/>
</dbReference>
<keyword evidence="3" id="KW-1003">Cell membrane</keyword>
<feature type="region of interest" description="Disordered" evidence="7">
    <location>
        <begin position="203"/>
        <end position="227"/>
    </location>
</feature>
<evidence type="ECO:0000313" key="11">
    <source>
        <dbReference type="Proteomes" id="UP000199086"/>
    </source>
</evidence>
<dbReference type="AlphaFoldDB" id="A0A1G6GN81"/>
<protein>
    <submittedName>
        <fullName evidence="10">Membrane protein DedA, SNARE-associated domain</fullName>
    </submittedName>
</protein>
<comment type="subcellular location">
    <subcellularLocation>
        <location evidence="1">Cell membrane</location>
        <topology evidence="1">Multi-pass membrane protein</topology>
    </subcellularLocation>
</comment>
<evidence type="ECO:0000256" key="7">
    <source>
        <dbReference type="SAM" id="MobiDB-lite"/>
    </source>
</evidence>
<accession>A0A1G6GN81</accession>
<dbReference type="RefSeq" id="WP_175557376.1">
    <property type="nucleotide sequence ID" value="NZ_FMYF01000004.1"/>
</dbReference>
<dbReference type="STRING" id="1577474.GA0111570_104107"/>
<gene>
    <name evidence="10" type="ORF">GA0111570_104107</name>
</gene>
<dbReference type="InterPro" id="IPR051311">
    <property type="entry name" value="DedA_domain"/>
</dbReference>
<keyword evidence="4 8" id="KW-0812">Transmembrane</keyword>
<feature type="transmembrane region" description="Helical" evidence="8">
    <location>
        <begin position="171"/>
        <end position="192"/>
    </location>
</feature>
<feature type="domain" description="VTT" evidence="9">
    <location>
        <begin position="35"/>
        <end position="160"/>
    </location>
</feature>
<comment type="similarity">
    <text evidence="2">Belongs to the DedA family.</text>
</comment>
<feature type="transmembrane region" description="Helical" evidence="8">
    <location>
        <begin position="143"/>
        <end position="165"/>
    </location>
</feature>
<feature type="transmembrane region" description="Helical" evidence="8">
    <location>
        <begin position="7"/>
        <end position="35"/>
    </location>
</feature>
<dbReference type="EMBL" id="FMYF01000004">
    <property type="protein sequence ID" value="SDB83215.1"/>
    <property type="molecule type" value="Genomic_DNA"/>
</dbReference>
<keyword evidence="5 8" id="KW-1133">Transmembrane helix</keyword>
<dbReference type="PANTHER" id="PTHR42709">
    <property type="entry name" value="ALKALINE PHOSPHATASE LIKE PROTEIN"/>
    <property type="match status" value="1"/>
</dbReference>
<reference evidence="10 11" key="1">
    <citation type="submission" date="2016-06" db="EMBL/GenBank/DDBJ databases">
        <authorList>
            <person name="Olsen C.W."/>
            <person name="Carey S."/>
            <person name="Hinshaw L."/>
            <person name="Karasin A.I."/>
        </authorList>
    </citation>
    <scope>NUCLEOTIDE SEQUENCE [LARGE SCALE GENOMIC DNA]</scope>
    <source>
        <strain evidence="10 11">LZ-22</strain>
    </source>
</reference>
<proteinExistence type="inferred from homology"/>
<evidence type="ECO:0000256" key="8">
    <source>
        <dbReference type="SAM" id="Phobius"/>
    </source>
</evidence>
<sequence>MLNDITAFILGAATSVWGYLALVPFIIFDAVVPVVPSESLVISMASVLVHGHRGLLLVLFLVSALAAWCGDNIAYQIGRMRWLHENRLFQRPKIARAFAWARKELFARGATLIIIGRFIPGVRIAINMMCGLVGYSRHRYRKVVAVSSSLWAMYCVLVGSLAGAWFEHHQFLGIVVAIAAGMALGPIIDWVLRRTLLRGSVPPSAVDPDAEPTGPAAPEGDGAPSKR</sequence>
<evidence type="ECO:0000256" key="2">
    <source>
        <dbReference type="ARBA" id="ARBA00010792"/>
    </source>
</evidence>
<evidence type="ECO:0000256" key="5">
    <source>
        <dbReference type="ARBA" id="ARBA00022989"/>
    </source>
</evidence>
<name>A0A1G6GN81_9ACTN</name>
<organism evidence="10 11">
    <name type="scientific">Raineyella antarctica</name>
    <dbReference type="NCBI Taxonomy" id="1577474"/>
    <lineage>
        <taxon>Bacteria</taxon>
        <taxon>Bacillati</taxon>
        <taxon>Actinomycetota</taxon>
        <taxon>Actinomycetes</taxon>
        <taxon>Propionibacteriales</taxon>
        <taxon>Propionibacteriaceae</taxon>
        <taxon>Raineyella</taxon>
    </lineage>
</organism>
<keyword evidence="6 8" id="KW-0472">Membrane</keyword>
<evidence type="ECO:0000256" key="1">
    <source>
        <dbReference type="ARBA" id="ARBA00004651"/>
    </source>
</evidence>